<evidence type="ECO:0000313" key="1">
    <source>
        <dbReference type="EMBL" id="CBI78054.1"/>
    </source>
</evidence>
<dbReference type="Proteomes" id="UP000027336">
    <property type="component" value="Unassembled WGS sequence"/>
</dbReference>
<dbReference type="HOGENOM" id="CLU_2354121_0_0_5"/>
<dbReference type="PATRIC" id="fig|685782.3.peg.465"/>
<accession>E6YMF2</accession>
<gene>
    <name evidence="1" type="ORF">BARRO_50403</name>
    <name evidence="2" type="ORF">O99_00449</name>
</gene>
<dbReference type="EMBL" id="FN645459">
    <property type="protein sequence ID" value="CBI78054.1"/>
    <property type="molecule type" value="Genomic_DNA"/>
</dbReference>
<dbReference type="AlphaFoldDB" id="E6YMF2"/>
<protein>
    <submittedName>
        <fullName evidence="1">Uncharacterized protein</fullName>
    </submittedName>
</protein>
<dbReference type="EMBL" id="AHPK01000002">
    <property type="protein sequence ID" value="KEC57027.1"/>
    <property type="molecule type" value="Genomic_DNA"/>
</dbReference>
<proteinExistence type="predicted"/>
<evidence type="ECO:0000313" key="2">
    <source>
        <dbReference type="EMBL" id="KEC57027.1"/>
    </source>
</evidence>
<name>E6YMF2_9HYPH</name>
<reference evidence="2 3" key="2">
    <citation type="submission" date="2012-04" db="EMBL/GenBank/DDBJ databases">
        <title>The Genome Sequence of Bartonella rochalimae BMGH.</title>
        <authorList>
            <consortium name="The Broad Institute Genome Sequencing Platform"/>
            <consortium name="The Broad Institute Genome Sequencing Center for Infectious Disease"/>
            <person name="Feldgarden M."/>
            <person name="Kirby J."/>
            <person name="Kosoy M."/>
            <person name="Birtles R."/>
            <person name="Probert W.S."/>
            <person name="Chiaraviglio L."/>
            <person name="Walker B."/>
            <person name="Young S.K."/>
            <person name="Zeng Q."/>
            <person name="Gargeya S."/>
            <person name="Fitzgerald M."/>
            <person name="Haas B."/>
            <person name="Abouelleil A."/>
            <person name="Alvarado L."/>
            <person name="Arachchi H.M."/>
            <person name="Berlin A.M."/>
            <person name="Chapman S.B."/>
            <person name="Goldberg J."/>
            <person name="Griggs A."/>
            <person name="Gujja S."/>
            <person name="Hansen M."/>
            <person name="Howarth C."/>
            <person name="Imamovic A."/>
            <person name="Larimer J."/>
            <person name="McCowen C."/>
            <person name="Montmayeur A."/>
            <person name="Murphy C."/>
            <person name="Neiman D."/>
            <person name="Pearson M."/>
            <person name="Priest M."/>
            <person name="Roberts A."/>
            <person name="Saif S."/>
            <person name="Shea T."/>
            <person name="Sisk P."/>
            <person name="Sykes S."/>
            <person name="Wortman J."/>
            <person name="Nusbaum C."/>
            <person name="Birren B."/>
        </authorList>
    </citation>
    <scope>NUCLEOTIDE SEQUENCE [LARGE SCALE GENOMIC DNA]</scope>
    <source>
        <strain evidence="2 3">ATCC BAA-1498</strain>
    </source>
</reference>
<reference evidence="1" key="1">
    <citation type="journal article" date="2011" name="PLoS Genet.">
        <title>Parallel evolution of a type IV secretion system in radiating lineages of the host-restricted bacterial pathogen Bartonella.</title>
        <authorList>
            <person name="Engel P."/>
            <person name="Salzburger W."/>
            <person name="Liesch M."/>
            <person name="Chang C.C."/>
            <person name="Maruyama S."/>
            <person name="Lanz C."/>
            <person name="Calteau A."/>
            <person name="Lajus A."/>
            <person name="Medigue C."/>
            <person name="Schuster S.C."/>
            <person name="Dehio C."/>
        </authorList>
    </citation>
    <scope>NUCLEOTIDE SEQUENCE</scope>
    <source>
        <strain evidence="1">ATCC BAA-1498</strain>
    </source>
</reference>
<keyword evidence="3" id="KW-1185">Reference proteome</keyword>
<evidence type="ECO:0000313" key="3">
    <source>
        <dbReference type="Proteomes" id="UP000027336"/>
    </source>
</evidence>
<organism evidence="1">
    <name type="scientific">Bartonella rochalimae ATCC BAA-1498</name>
    <dbReference type="NCBI Taxonomy" id="685782"/>
    <lineage>
        <taxon>Bacteria</taxon>
        <taxon>Pseudomonadati</taxon>
        <taxon>Pseudomonadota</taxon>
        <taxon>Alphaproteobacteria</taxon>
        <taxon>Hyphomicrobiales</taxon>
        <taxon>Bartonellaceae</taxon>
        <taxon>Bartonella</taxon>
    </lineage>
</organism>
<sequence length="96" mass="10992">MFEDGGIFGKYPMGFKPENEKCMSLKNPFLANLETGTIFDCFNLDAHEEIEFILKVRHLKPDIVSTPIFIIEHTSSNHAEKILETTFGPNFLLPFQ</sequence>